<accession>A0ABP9M1I4</accession>
<evidence type="ECO:0008006" key="3">
    <source>
        <dbReference type="Google" id="ProtNLM"/>
    </source>
</evidence>
<sequence length="252" mass="30229">MKITNILSFLLILCGIFINCQISLNVKEVDYDKFEFYVPQHRTVADQEIKNKGHILEITLSNNSDKEITLPLDTLSYAIPYTDKIDQYYNKPENIISNPDVFNALGIHPIIYQNNQFKEQELADYPFYEEEQWVEKAKIEEIRLEKINNWKKSRKIENQLFANYNWYILNNMITIQPHQEIKYKIHFNPFSKMLHSLGYQEFYYRLKPKATYEVTFKIILNKNLYQFLTEEDKRKYPNLFTGVISSKTMTFQ</sequence>
<dbReference type="EMBL" id="BAABHX010000001">
    <property type="protein sequence ID" value="GAA5087002.1"/>
    <property type="molecule type" value="Genomic_DNA"/>
</dbReference>
<keyword evidence="2" id="KW-1185">Reference proteome</keyword>
<organism evidence="1 2">
    <name type="scientific">Chryseobacterium ginsengisoli</name>
    <dbReference type="NCBI Taxonomy" id="363853"/>
    <lineage>
        <taxon>Bacteria</taxon>
        <taxon>Pseudomonadati</taxon>
        <taxon>Bacteroidota</taxon>
        <taxon>Flavobacteriia</taxon>
        <taxon>Flavobacteriales</taxon>
        <taxon>Weeksellaceae</taxon>
        <taxon>Chryseobacterium group</taxon>
        <taxon>Chryseobacterium</taxon>
    </lineage>
</organism>
<proteinExistence type="predicted"/>
<gene>
    <name evidence="1" type="ORF">GCM10023210_09480</name>
</gene>
<dbReference type="RefSeq" id="WP_345200643.1">
    <property type="nucleotide sequence ID" value="NZ_BAABHX010000001.1"/>
</dbReference>
<evidence type="ECO:0000313" key="2">
    <source>
        <dbReference type="Proteomes" id="UP001500353"/>
    </source>
</evidence>
<dbReference type="Proteomes" id="UP001500353">
    <property type="component" value="Unassembled WGS sequence"/>
</dbReference>
<protein>
    <recommendedName>
        <fullName evidence="3">DUF4424 domain-containing protein</fullName>
    </recommendedName>
</protein>
<name>A0ABP9M1I4_9FLAO</name>
<reference evidence="2" key="1">
    <citation type="journal article" date="2019" name="Int. J. Syst. Evol. Microbiol.">
        <title>The Global Catalogue of Microorganisms (GCM) 10K type strain sequencing project: providing services to taxonomists for standard genome sequencing and annotation.</title>
        <authorList>
            <consortium name="The Broad Institute Genomics Platform"/>
            <consortium name="The Broad Institute Genome Sequencing Center for Infectious Disease"/>
            <person name="Wu L."/>
            <person name="Ma J."/>
        </authorList>
    </citation>
    <scope>NUCLEOTIDE SEQUENCE [LARGE SCALE GENOMIC DNA]</scope>
    <source>
        <strain evidence="2">JCM 18019</strain>
    </source>
</reference>
<comment type="caution">
    <text evidence="1">The sequence shown here is derived from an EMBL/GenBank/DDBJ whole genome shotgun (WGS) entry which is preliminary data.</text>
</comment>
<evidence type="ECO:0000313" key="1">
    <source>
        <dbReference type="EMBL" id="GAA5087002.1"/>
    </source>
</evidence>